<dbReference type="OrthoDB" id="9812302at2"/>
<feature type="domain" description="Glycosyltransferase 2-like" evidence="2">
    <location>
        <begin position="4"/>
        <end position="138"/>
    </location>
</feature>
<dbReference type="GO" id="GO:0016740">
    <property type="term" value="F:transferase activity"/>
    <property type="evidence" value="ECO:0007669"/>
    <property type="project" value="UniProtKB-KW"/>
</dbReference>
<proteinExistence type="predicted"/>
<dbReference type="InterPro" id="IPR027791">
    <property type="entry name" value="Galactosyl_T_C"/>
</dbReference>
<dbReference type="EMBL" id="SIJB01000024">
    <property type="protein sequence ID" value="NBI29357.1"/>
    <property type="molecule type" value="Genomic_DNA"/>
</dbReference>
<dbReference type="InterPro" id="IPR001173">
    <property type="entry name" value="Glyco_trans_2-like"/>
</dbReference>
<accession>A0A6N9Q3G9</accession>
<keyword evidence="1 4" id="KW-0808">Transferase</keyword>
<gene>
    <name evidence="4" type="ORF">ERL59_10330</name>
</gene>
<dbReference type="InterPro" id="IPR050834">
    <property type="entry name" value="Glycosyltransf_2"/>
</dbReference>
<evidence type="ECO:0000313" key="5">
    <source>
        <dbReference type="Proteomes" id="UP000448943"/>
    </source>
</evidence>
<evidence type="ECO:0000259" key="2">
    <source>
        <dbReference type="Pfam" id="PF00535"/>
    </source>
</evidence>
<dbReference type="Pfam" id="PF00535">
    <property type="entry name" value="Glycos_transf_2"/>
    <property type="match status" value="1"/>
</dbReference>
<dbReference type="RefSeq" id="WP_160646164.1">
    <property type="nucleotide sequence ID" value="NZ_SIJB01000024.1"/>
</dbReference>
<evidence type="ECO:0000313" key="4">
    <source>
        <dbReference type="EMBL" id="NBI29357.1"/>
    </source>
</evidence>
<dbReference type="PANTHER" id="PTHR43685">
    <property type="entry name" value="GLYCOSYLTRANSFERASE"/>
    <property type="match status" value="1"/>
</dbReference>
<dbReference type="Pfam" id="PF02709">
    <property type="entry name" value="Glyco_transf_7C"/>
    <property type="match status" value="1"/>
</dbReference>
<reference evidence="4 5" key="1">
    <citation type="submission" date="2019-01" db="EMBL/GenBank/DDBJ databases">
        <title>Chengkuizengella sp. nov., isolated from deep-sea sediment of East Pacific Ocean.</title>
        <authorList>
            <person name="Yang J."/>
            <person name="Lai Q."/>
            <person name="Shao Z."/>
        </authorList>
    </citation>
    <scope>NUCLEOTIDE SEQUENCE [LARGE SCALE GENOMIC DNA]</scope>
    <source>
        <strain evidence="4 5">YPA3-1-1</strain>
    </source>
</reference>
<sequence length="361" mass="42817">MKVSVILPIYNAKNLLKASLLTFTYQVLEHDDSFEVIVVDDGSTDGTDEVVSSLELNYKIEYIYLPRTEKSSRSAARNKGIEVASGDVLLFVDGDHLVPPNFINEHLRFHKVYDNFAIIGFRQFLSKGDIPMDKLKEGFSVKMFPPIIKLDERFQVVNQFSENFSNLEYIWYLFWTCNCSVKRNIVEKIGGFDEDFIHWGLEDCEFGYRLYKQGVRFAYNRESIVYHQHHPADEFDKILKWHQNYDIFRSKHPDIEVKMLEIVDIYNNFMNRTKTIPWINMYTRLEYAARAWNGRFPDTSSPTVYHLTRYLEETMIKRMFEEAEHKTILIIDHSNEYMLDVIIQMHVSKFDILYYKGNRVH</sequence>
<evidence type="ECO:0000256" key="1">
    <source>
        <dbReference type="ARBA" id="ARBA00022679"/>
    </source>
</evidence>
<protein>
    <submittedName>
        <fullName evidence="4">Glycosyltransferase</fullName>
    </submittedName>
</protein>
<dbReference type="PANTHER" id="PTHR43685:SF3">
    <property type="entry name" value="SLR2126 PROTEIN"/>
    <property type="match status" value="1"/>
</dbReference>
<organism evidence="4 5">
    <name type="scientific">Chengkuizengella marina</name>
    <dbReference type="NCBI Taxonomy" id="2507566"/>
    <lineage>
        <taxon>Bacteria</taxon>
        <taxon>Bacillati</taxon>
        <taxon>Bacillota</taxon>
        <taxon>Bacilli</taxon>
        <taxon>Bacillales</taxon>
        <taxon>Paenibacillaceae</taxon>
        <taxon>Chengkuizengella</taxon>
    </lineage>
</organism>
<feature type="domain" description="Galactosyltransferase C-terminal" evidence="3">
    <location>
        <begin position="167"/>
        <end position="227"/>
    </location>
</feature>
<comment type="caution">
    <text evidence="4">The sequence shown here is derived from an EMBL/GenBank/DDBJ whole genome shotgun (WGS) entry which is preliminary data.</text>
</comment>
<dbReference type="Proteomes" id="UP000448943">
    <property type="component" value="Unassembled WGS sequence"/>
</dbReference>
<dbReference type="AlphaFoldDB" id="A0A6N9Q3G9"/>
<dbReference type="InterPro" id="IPR029044">
    <property type="entry name" value="Nucleotide-diphossugar_trans"/>
</dbReference>
<dbReference type="SUPFAM" id="SSF53448">
    <property type="entry name" value="Nucleotide-diphospho-sugar transferases"/>
    <property type="match status" value="1"/>
</dbReference>
<dbReference type="Gene3D" id="3.90.550.10">
    <property type="entry name" value="Spore Coat Polysaccharide Biosynthesis Protein SpsA, Chain A"/>
    <property type="match status" value="1"/>
</dbReference>
<name>A0A6N9Q3G9_9BACL</name>
<keyword evidence="5" id="KW-1185">Reference proteome</keyword>
<evidence type="ECO:0000259" key="3">
    <source>
        <dbReference type="Pfam" id="PF02709"/>
    </source>
</evidence>